<evidence type="ECO:0000256" key="5">
    <source>
        <dbReference type="SAM" id="MobiDB-lite"/>
    </source>
</evidence>
<evidence type="ECO:0000256" key="3">
    <source>
        <dbReference type="ARBA" id="ARBA00022490"/>
    </source>
</evidence>
<name>A0A182W660_9DIPT</name>
<feature type="compositionally biased region" description="Low complexity" evidence="5">
    <location>
        <begin position="269"/>
        <end position="287"/>
    </location>
</feature>
<dbReference type="InterPro" id="IPR012320">
    <property type="entry name" value="SHD_dom"/>
</dbReference>
<dbReference type="Gene3D" id="2.60.40.1170">
    <property type="entry name" value="Mu homology domain, subdomain B"/>
    <property type="match status" value="1"/>
</dbReference>
<evidence type="ECO:0000256" key="1">
    <source>
        <dbReference type="ARBA" id="ARBA00004496"/>
    </source>
</evidence>
<evidence type="ECO:0000259" key="7">
    <source>
        <dbReference type="PROSITE" id="PS51072"/>
    </source>
</evidence>
<feature type="region of interest" description="Disordered" evidence="5">
    <location>
        <begin position="2150"/>
        <end position="2177"/>
    </location>
</feature>
<evidence type="ECO:0000313" key="8">
    <source>
        <dbReference type="EnsemblMetazoa" id="AMIN005826-PA"/>
    </source>
</evidence>
<feature type="region of interest" description="Disordered" evidence="5">
    <location>
        <begin position="83"/>
        <end position="126"/>
    </location>
</feature>
<feature type="compositionally biased region" description="Low complexity" evidence="5">
    <location>
        <begin position="1140"/>
        <end position="1152"/>
    </location>
</feature>
<dbReference type="GO" id="GO:0045202">
    <property type="term" value="C:synapse"/>
    <property type="evidence" value="ECO:0007669"/>
    <property type="project" value="UniProtKB-ARBA"/>
</dbReference>
<feature type="region of interest" description="Disordered" evidence="5">
    <location>
        <begin position="967"/>
        <end position="987"/>
    </location>
</feature>
<reference evidence="8" key="2">
    <citation type="submission" date="2020-05" db="UniProtKB">
        <authorList>
            <consortium name="EnsemblMetazoa"/>
        </authorList>
    </citation>
    <scope>IDENTIFICATION</scope>
    <source>
        <strain evidence="8">MINIMUS1</strain>
    </source>
</reference>
<comment type="subcellular location">
    <subcellularLocation>
        <location evidence="1">Cytoplasm</location>
    </subcellularLocation>
</comment>
<feature type="compositionally biased region" description="Polar residues" evidence="5">
    <location>
        <begin position="1278"/>
        <end position="1295"/>
    </location>
</feature>
<dbReference type="InterPro" id="IPR036168">
    <property type="entry name" value="AP2_Mu_C_sf"/>
</dbReference>
<feature type="region of interest" description="Disordered" evidence="5">
    <location>
        <begin position="1008"/>
        <end position="1178"/>
    </location>
</feature>
<dbReference type="VEuPathDB" id="VectorBase:AMIN005826"/>
<dbReference type="InterPro" id="IPR050431">
    <property type="entry name" value="Adaptor_comp_med_subunit"/>
</dbReference>
<reference evidence="9" key="1">
    <citation type="submission" date="2013-03" db="EMBL/GenBank/DDBJ databases">
        <title>The Genome Sequence of Anopheles minimus MINIMUS1.</title>
        <authorList>
            <consortium name="The Broad Institute Genomics Platform"/>
            <person name="Neafsey D.E."/>
            <person name="Walton C."/>
            <person name="Walker B."/>
            <person name="Young S.K."/>
            <person name="Zeng Q."/>
            <person name="Gargeya S."/>
            <person name="Fitzgerald M."/>
            <person name="Haas B."/>
            <person name="Abouelleil A."/>
            <person name="Allen A.W."/>
            <person name="Alvarado L."/>
            <person name="Arachchi H.M."/>
            <person name="Berlin A.M."/>
            <person name="Chapman S.B."/>
            <person name="Gainer-Dewar J."/>
            <person name="Goldberg J."/>
            <person name="Griggs A."/>
            <person name="Gujja S."/>
            <person name="Hansen M."/>
            <person name="Howarth C."/>
            <person name="Imamovic A."/>
            <person name="Ireland A."/>
            <person name="Larimer J."/>
            <person name="McCowan C."/>
            <person name="Murphy C."/>
            <person name="Pearson M."/>
            <person name="Poon T.W."/>
            <person name="Priest M."/>
            <person name="Roberts A."/>
            <person name="Saif S."/>
            <person name="Shea T."/>
            <person name="Sisk P."/>
            <person name="Sykes S."/>
            <person name="Wortman J."/>
            <person name="Nusbaum C."/>
            <person name="Birren B."/>
        </authorList>
    </citation>
    <scope>NUCLEOTIDE SEQUENCE [LARGE SCALE GENOMIC DNA]</scope>
    <source>
        <strain evidence="9">MINIMUS1</strain>
    </source>
</reference>
<feature type="domain" description="MHD" evidence="7">
    <location>
        <begin position="1822"/>
        <end position="2135"/>
    </location>
</feature>
<feature type="region of interest" description="Disordered" evidence="5">
    <location>
        <begin position="1566"/>
        <end position="1628"/>
    </location>
</feature>
<dbReference type="PROSITE" id="PS51072">
    <property type="entry name" value="MHD"/>
    <property type="match status" value="1"/>
</dbReference>
<keyword evidence="3" id="KW-0963">Cytoplasm</keyword>
<feature type="compositionally biased region" description="Basic and acidic residues" evidence="5">
    <location>
        <begin position="665"/>
        <end position="675"/>
    </location>
</feature>
<dbReference type="PANTHER" id="PTHR10529">
    <property type="entry name" value="AP COMPLEX SUBUNIT MU"/>
    <property type="match status" value="1"/>
</dbReference>
<feature type="compositionally biased region" description="Basic and acidic residues" evidence="5">
    <location>
        <begin position="427"/>
        <end position="440"/>
    </location>
</feature>
<evidence type="ECO:0000256" key="2">
    <source>
        <dbReference type="ARBA" id="ARBA00005579"/>
    </source>
</evidence>
<dbReference type="EnsemblMetazoa" id="AMIN005826-RA">
    <property type="protein sequence ID" value="AMIN005826-PA"/>
    <property type="gene ID" value="AMIN005826"/>
</dbReference>
<feature type="compositionally biased region" description="Basic and acidic residues" evidence="5">
    <location>
        <begin position="252"/>
        <end position="268"/>
    </location>
</feature>
<feature type="region of interest" description="Disordered" evidence="5">
    <location>
        <begin position="220"/>
        <end position="287"/>
    </location>
</feature>
<feature type="compositionally biased region" description="Basic and acidic residues" evidence="5">
    <location>
        <begin position="541"/>
        <end position="562"/>
    </location>
</feature>
<feature type="region of interest" description="Disordered" evidence="5">
    <location>
        <begin position="528"/>
        <end position="570"/>
    </location>
</feature>
<feature type="domain" description="SHD" evidence="6">
    <location>
        <begin position="1644"/>
        <end position="1818"/>
    </location>
</feature>
<feature type="compositionally biased region" description="Basic and acidic residues" evidence="5">
    <location>
        <begin position="94"/>
        <end position="126"/>
    </location>
</feature>
<evidence type="ECO:0008006" key="10">
    <source>
        <dbReference type="Google" id="ProtNLM"/>
    </source>
</evidence>
<protein>
    <recommendedName>
        <fullName evidence="10">Protein stoned-B</fullName>
    </recommendedName>
</protein>
<feature type="compositionally biased region" description="Polar residues" evidence="5">
    <location>
        <begin position="1088"/>
        <end position="1100"/>
    </location>
</feature>
<feature type="region of interest" description="Disordered" evidence="5">
    <location>
        <begin position="403"/>
        <end position="452"/>
    </location>
</feature>
<dbReference type="InterPro" id="IPR028565">
    <property type="entry name" value="MHD"/>
</dbReference>
<dbReference type="STRING" id="112268.A0A182W660"/>
<organism evidence="8 9">
    <name type="scientific">Anopheles minimus</name>
    <dbReference type="NCBI Taxonomy" id="112268"/>
    <lineage>
        <taxon>Eukaryota</taxon>
        <taxon>Metazoa</taxon>
        <taxon>Ecdysozoa</taxon>
        <taxon>Arthropoda</taxon>
        <taxon>Hexapoda</taxon>
        <taxon>Insecta</taxon>
        <taxon>Pterygota</taxon>
        <taxon>Neoptera</taxon>
        <taxon>Endopterygota</taxon>
        <taxon>Diptera</taxon>
        <taxon>Nematocera</taxon>
        <taxon>Culicoidea</taxon>
        <taxon>Culicidae</taxon>
        <taxon>Anophelinae</taxon>
        <taxon>Anopheles</taxon>
    </lineage>
</organism>
<feature type="compositionally biased region" description="Polar residues" evidence="5">
    <location>
        <begin position="1574"/>
        <end position="1587"/>
    </location>
</feature>
<feature type="compositionally biased region" description="Pro residues" evidence="5">
    <location>
        <begin position="1070"/>
        <end position="1085"/>
    </location>
</feature>
<keyword evidence="9" id="KW-1185">Reference proteome</keyword>
<feature type="compositionally biased region" description="Polar residues" evidence="5">
    <location>
        <begin position="31"/>
        <end position="40"/>
    </location>
</feature>
<evidence type="ECO:0000259" key="6">
    <source>
        <dbReference type="PROSITE" id="PS51070"/>
    </source>
</evidence>
<dbReference type="SUPFAM" id="SSF49447">
    <property type="entry name" value="Second domain of Mu2 adaptin subunit (ap50) of ap2 adaptor"/>
    <property type="match status" value="1"/>
</dbReference>
<accession>A0A182W660</accession>
<dbReference type="GO" id="GO:0005737">
    <property type="term" value="C:cytoplasm"/>
    <property type="evidence" value="ECO:0007669"/>
    <property type="project" value="UniProtKB-SubCell"/>
</dbReference>
<proteinExistence type="inferred from homology"/>
<feature type="region of interest" description="Disordered" evidence="5">
    <location>
        <begin position="1"/>
        <end position="71"/>
    </location>
</feature>
<dbReference type="PROSITE" id="PS51070">
    <property type="entry name" value="SHD"/>
    <property type="match status" value="1"/>
</dbReference>
<dbReference type="GO" id="GO:0006897">
    <property type="term" value="P:endocytosis"/>
    <property type="evidence" value="ECO:0007669"/>
    <property type="project" value="UniProtKB-KW"/>
</dbReference>
<dbReference type="PRINTS" id="PR01217">
    <property type="entry name" value="PRICHEXTENSN"/>
</dbReference>
<evidence type="ECO:0000256" key="4">
    <source>
        <dbReference type="ARBA" id="ARBA00022583"/>
    </source>
</evidence>
<keyword evidence="4" id="KW-0254">Endocytosis</keyword>
<feature type="region of interest" description="Disordered" evidence="5">
    <location>
        <begin position="1205"/>
        <end position="1295"/>
    </location>
</feature>
<feature type="compositionally biased region" description="Basic residues" evidence="5">
    <location>
        <begin position="1"/>
        <end position="11"/>
    </location>
</feature>
<sequence length="2177" mass="234851">MKKKKKGKKSKKDQELFTEEELEQYRREHQNQSALNSAAPSDSEDQPGGSEKSENDEEWSKFTALTSGIDSVLKKTQGDLDRIKSTSFFQKVPTKVEQEAREREERERREQEERERAAEVAKAQEEQRAAEELINAVVELSESEPNSEAEEDIFDTGYIDAIASGELPIAYVPESPVLESFEGEDPFDTSYADKVIKGPEVSKRGKKIVNIGSAVEVLTGRVESVGTGSTKGNRQRRGIQNLLLASFDEGEQQGRNEGDARLGGDGKPAEQQAAEEPQAFSLLDDSADLPADVPIDLSVSLHLTLQKQQQEQQQEESESHKEETDTGVAAELDLDEFDDLKKRTPVLAGGDDFELLIGDTGSKDRVQKVPTNSDLPVVDLDEFEDAPVDDPFDTGFVERILPATAVEDDEFDPRAGEPEVPEDDFDFDPRAAEREEKRPSTPDLFSVDQNSSLQVASGAGTLTKDLLSGSSSDLAGIAHAPLECTAGGVPTASASSAADPFDTSDVEFIVAPGKTELKFLEEELLTDRGPGLSHSLSDPDFDPRADAEEEHRVTQEEQRTEEDFQSLAQRKSSLSLHIGNGGPLGGGANRSKSVVFAVPTPDLLKLDGEQSIAKKPLTPYYNREPSLPDVDADPFDTSFVPSVAPTQLELSLLEQELNSASLHHSLSDPEFDPRADSPAAAPSTARSDLLGVSEEEHLQKVLTPARGGAAEEADPFDTSIAVNLQPGRAELKLLEDELIPPVAKDSSVVSDILSDVAPEASSVFVKVLTPQASNSSIDLGGGVGGAEPEEIDPFDTSFVPSLGPGRAEIKLLESELIDHEPTPNPFLFGDDGPAAEESDNPFLAQGGGSNPFADFGGGGGDEDMPMAVTSAMDLFGGGDPVVVTSGAQLFLASDHVMTSTATATGVTGVLPDQTAAPNGGVNANFFHTTINEEDDLIIPKPTHLHLGSNTTAALMDPDGAAGLYLSEDGGARPHKPVPPRPIPPSTATQQLISSIADQLDQTSTNLLQKIPVTRTPSPVSMRDLHSPSPTPGDFGDLMSSSTGDPGSTLAAGDNPFADEPTAGGTITPVQKPPRPRPPPPRPAPPKSSLASSPVNPQPVATAQEPDLFDLFGTGPTPKPAAPPKPPAPKTKEDILSLFSQPAQPTTAAMAPRPSKPDLLSDDLDDLLGGMPAATGAGPEAAFIPNLAENLATVVQPLATVPTAVPAAPAAVPPPKPPPPAIVQQQPPPQEVPPPQEEPLQEESLHEELSASESYVEPSPEIVLEVAPASDPSDAMRSEVSSEYSPTGSNITSGNIPSSVSGSIVNLPTLDRAPIGGMEMEMDTAPEDPMAGVPADTDVDYNHVEQQHPAHTTLFDEPASTVTQYYGETLQDQLIGGGTNGSTTVNPFAMVDDEEPGTVPPVDSGLAYANELFGATNLANNNNTMVAHPPEPDAFDSFAAKFEGKQTGGGGSVGGLVTGATGRAENIFLDDGELGGGSTGADLDAFGGDAWGTGAPGSVGGGFDDAKGDGFGNDDGFDDPFLSMQAPPAPEGTPFGRSHSRDSDEGREFNVVIRPKEGVETQYSALALAPPPKSPQTASIYSGDSSPRVNPFERSDEGEPIPVSLPDKPQLERTDSQETPPTPLFDEDVSQPLEDFPRVIYHGDGWEMQLRQPNKKKITGQRFWKKIFIRLVYQGDSPVLQLLNAATDKEPFQELPLQACYSVSEIGAQQYDNFGKIFTVKLQYVFYKERPGVRPGQVTKAERLTNKLSQFAAYAIQGDYQGVKELGSDLKKLGLPVEHAPQISQLFKLGSMNYEDMKQFSVCIEEALFKMNVHRDRALTYKTEEVQVTAVDELYVEQDAEGHVMKQIARVRLFFLAFLTGMPDIELGVNDLWRQGKEVVGRHDIIPVVTEEWIRLEGVEFHTCVQQDEYERSRTIKFKPPDACYIELMRFRIRPPKNRELPLQLKATWCVTGNKVELRADVLVPGFASRKLGQIPCEDVSIRFPIPECWIYLFRVEKHFRYGSVKSAHRRTGKIKGIERILGTVDTLQESLIEVTSGQAKYEHHHRAIVWRCPRLPKEGQGAYTTHQLVCRMALTSFDQIPEQLAPYAYVEFTMPATQASHTTVRSVSVQDSESDEPPEKYVRYLARHEYRVGIEHTTGESLNPYLAATTVSKQPIQEEQPMATTPIAPSDSDSDSN</sequence>
<feature type="region of interest" description="Disordered" evidence="5">
    <location>
        <begin position="304"/>
        <end position="333"/>
    </location>
</feature>
<feature type="region of interest" description="Disordered" evidence="5">
    <location>
        <begin position="664"/>
        <end position="692"/>
    </location>
</feature>
<dbReference type="Proteomes" id="UP000075920">
    <property type="component" value="Unassembled WGS sequence"/>
</dbReference>
<evidence type="ECO:0000313" key="9">
    <source>
        <dbReference type="Proteomes" id="UP000075920"/>
    </source>
</evidence>
<comment type="similarity">
    <text evidence="2">Belongs to the Stoned B family.</text>
</comment>
<feature type="compositionally biased region" description="Pro residues" evidence="5">
    <location>
        <begin position="1116"/>
        <end position="1128"/>
    </location>
</feature>
<dbReference type="Pfam" id="PF00928">
    <property type="entry name" value="Adap_comp_sub"/>
    <property type="match status" value="1"/>
</dbReference>
<feature type="compositionally biased region" description="Pro residues" evidence="5">
    <location>
        <begin position="1210"/>
        <end position="1236"/>
    </location>
</feature>
<feature type="compositionally biased region" description="Low complexity" evidence="5">
    <location>
        <begin position="676"/>
        <end position="688"/>
    </location>
</feature>
<feature type="region of interest" description="Disordered" evidence="5">
    <location>
        <begin position="1522"/>
        <end position="1544"/>
    </location>
</feature>